<proteinExistence type="predicted"/>
<gene>
    <name evidence="6" type="ORF">COB20_07170</name>
</gene>
<feature type="domain" description="GGDEF" evidence="5">
    <location>
        <begin position="235"/>
        <end position="359"/>
    </location>
</feature>
<evidence type="ECO:0000259" key="5">
    <source>
        <dbReference type="PROSITE" id="PS50887"/>
    </source>
</evidence>
<reference evidence="7" key="1">
    <citation type="submission" date="2017-08" db="EMBL/GenBank/DDBJ databases">
        <title>A dynamic microbial community with high functional redundancy inhabits the cold, oxic subseafloor aquifer.</title>
        <authorList>
            <person name="Tully B.J."/>
            <person name="Wheat C.G."/>
            <person name="Glazer B.T."/>
            <person name="Huber J.A."/>
        </authorList>
    </citation>
    <scope>NUCLEOTIDE SEQUENCE [LARGE SCALE GENOMIC DNA]</scope>
</reference>
<feature type="transmembrane region" description="Helical" evidence="4">
    <location>
        <begin position="50"/>
        <end position="70"/>
    </location>
</feature>
<keyword evidence="4" id="KW-0472">Membrane</keyword>
<dbReference type="InterPro" id="IPR029787">
    <property type="entry name" value="Nucleotide_cyclase"/>
</dbReference>
<dbReference type="AlphaFoldDB" id="A0A2A4X4T8"/>
<evidence type="ECO:0000313" key="6">
    <source>
        <dbReference type="EMBL" id="PCI77692.1"/>
    </source>
</evidence>
<dbReference type="PANTHER" id="PTHR45138:SF9">
    <property type="entry name" value="DIGUANYLATE CYCLASE DGCM-RELATED"/>
    <property type="match status" value="1"/>
</dbReference>
<evidence type="ECO:0000313" key="7">
    <source>
        <dbReference type="Proteomes" id="UP000218767"/>
    </source>
</evidence>
<feature type="transmembrane region" description="Helical" evidence="4">
    <location>
        <begin position="166"/>
        <end position="184"/>
    </location>
</feature>
<feature type="transmembrane region" description="Helical" evidence="4">
    <location>
        <begin position="91"/>
        <end position="110"/>
    </location>
</feature>
<keyword evidence="4" id="KW-1133">Transmembrane helix</keyword>
<evidence type="ECO:0000256" key="2">
    <source>
        <dbReference type="ARBA" id="ARBA00012528"/>
    </source>
</evidence>
<dbReference type="SMART" id="SM00267">
    <property type="entry name" value="GGDEF"/>
    <property type="match status" value="1"/>
</dbReference>
<dbReference type="GO" id="GO:0052621">
    <property type="term" value="F:diguanylate cyclase activity"/>
    <property type="evidence" value="ECO:0007669"/>
    <property type="project" value="UniProtKB-EC"/>
</dbReference>
<feature type="transmembrane region" description="Helical" evidence="4">
    <location>
        <begin position="143"/>
        <end position="160"/>
    </location>
</feature>
<dbReference type="PANTHER" id="PTHR45138">
    <property type="entry name" value="REGULATORY COMPONENTS OF SENSORY TRANSDUCTION SYSTEM"/>
    <property type="match status" value="1"/>
</dbReference>
<dbReference type="SUPFAM" id="SSF55073">
    <property type="entry name" value="Nucleotide cyclase"/>
    <property type="match status" value="1"/>
</dbReference>
<protein>
    <recommendedName>
        <fullName evidence="2">diguanylate cyclase</fullName>
        <ecNumber evidence="2">2.7.7.65</ecNumber>
    </recommendedName>
</protein>
<sequence>MKNRKTNPELDFARISALYGNTDAGYFGIATGVLFFGYIINELASIDVAYLWMTVVGIAYIPRVVLSIIFSRKLKAGEINFENVKPWENYFFYNSIIPFICFSSAVFIPYGQNEFIALLYYTVIVMTLISGSILSYSTSLPAIFLFMSVCMLPLIAKTFWIQDALFNALGLMLVIAYLLLLRLIPRQNKLLLENIALRIENQHQSLTDPLTKLGNRRRLYLLIETLVPSSLRRKDPFSIVLLDIDNFKLFNDKFGHSAGDDLLVQVSDILKDCSRDQDLVVRYGGEEFLLVLPSTSLESAQILVDRVRSAIKAKTSVTFSGGIAMHSEQLSFDQLIEKADQCLYAAKTKGKDRFVLAEC</sequence>
<evidence type="ECO:0000256" key="4">
    <source>
        <dbReference type="SAM" id="Phobius"/>
    </source>
</evidence>
<comment type="catalytic activity">
    <reaction evidence="3">
        <text>2 GTP = 3',3'-c-di-GMP + 2 diphosphate</text>
        <dbReference type="Rhea" id="RHEA:24898"/>
        <dbReference type="ChEBI" id="CHEBI:33019"/>
        <dbReference type="ChEBI" id="CHEBI:37565"/>
        <dbReference type="ChEBI" id="CHEBI:58805"/>
        <dbReference type="EC" id="2.7.7.65"/>
    </reaction>
</comment>
<dbReference type="CDD" id="cd01949">
    <property type="entry name" value="GGDEF"/>
    <property type="match status" value="1"/>
</dbReference>
<dbReference type="GO" id="GO:1902201">
    <property type="term" value="P:negative regulation of bacterial-type flagellum-dependent cell motility"/>
    <property type="evidence" value="ECO:0007669"/>
    <property type="project" value="TreeGrafter"/>
</dbReference>
<comment type="cofactor">
    <cofactor evidence="1">
        <name>Mg(2+)</name>
        <dbReference type="ChEBI" id="CHEBI:18420"/>
    </cofactor>
</comment>
<dbReference type="Proteomes" id="UP000218767">
    <property type="component" value="Unassembled WGS sequence"/>
</dbReference>
<dbReference type="Gene3D" id="3.30.70.270">
    <property type="match status" value="1"/>
</dbReference>
<dbReference type="EC" id="2.7.7.65" evidence="2"/>
<dbReference type="InterPro" id="IPR043128">
    <property type="entry name" value="Rev_trsase/Diguanyl_cyclase"/>
</dbReference>
<dbReference type="InterPro" id="IPR050469">
    <property type="entry name" value="Diguanylate_Cyclase"/>
</dbReference>
<feature type="transmembrane region" description="Helical" evidence="4">
    <location>
        <begin position="24"/>
        <end position="44"/>
    </location>
</feature>
<dbReference type="FunFam" id="3.30.70.270:FF:000001">
    <property type="entry name" value="Diguanylate cyclase domain protein"/>
    <property type="match status" value="1"/>
</dbReference>
<dbReference type="EMBL" id="NVUL01000043">
    <property type="protein sequence ID" value="PCI77692.1"/>
    <property type="molecule type" value="Genomic_DNA"/>
</dbReference>
<dbReference type="InterPro" id="IPR000160">
    <property type="entry name" value="GGDEF_dom"/>
</dbReference>
<dbReference type="GO" id="GO:0043709">
    <property type="term" value="P:cell adhesion involved in single-species biofilm formation"/>
    <property type="evidence" value="ECO:0007669"/>
    <property type="project" value="TreeGrafter"/>
</dbReference>
<dbReference type="GO" id="GO:0005886">
    <property type="term" value="C:plasma membrane"/>
    <property type="evidence" value="ECO:0007669"/>
    <property type="project" value="TreeGrafter"/>
</dbReference>
<feature type="transmembrane region" description="Helical" evidence="4">
    <location>
        <begin position="116"/>
        <end position="136"/>
    </location>
</feature>
<evidence type="ECO:0000256" key="1">
    <source>
        <dbReference type="ARBA" id="ARBA00001946"/>
    </source>
</evidence>
<organism evidence="6 7">
    <name type="scientific">SAR86 cluster bacterium</name>
    <dbReference type="NCBI Taxonomy" id="2030880"/>
    <lineage>
        <taxon>Bacteria</taxon>
        <taxon>Pseudomonadati</taxon>
        <taxon>Pseudomonadota</taxon>
        <taxon>Gammaproteobacteria</taxon>
        <taxon>SAR86 cluster</taxon>
    </lineage>
</organism>
<dbReference type="NCBIfam" id="TIGR00254">
    <property type="entry name" value="GGDEF"/>
    <property type="match status" value="1"/>
</dbReference>
<evidence type="ECO:0000256" key="3">
    <source>
        <dbReference type="ARBA" id="ARBA00034247"/>
    </source>
</evidence>
<dbReference type="PROSITE" id="PS50887">
    <property type="entry name" value="GGDEF"/>
    <property type="match status" value="1"/>
</dbReference>
<dbReference type="Pfam" id="PF00990">
    <property type="entry name" value="GGDEF"/>
    <property type="match status" value="1"/>
</dbReference>
<name>A0A2A4X4T8_9GAMM</name>
<comment type="caution">
    <text evidence="6">The sequence shown here is derived from an EMBL/GenBank/DDBJ whole genome shotgun (WGS) entry which is preliminary data.</text>
</comment>
<keyword evidence="4" id="KW-0812">Transmembrane</keyword>
<accession>A0A2A4X4T8</accession>